<dbReference type="InterPro" id="IPR011009">
    <property type="entry name" value="Kinase-like_dom_sf"/>
</dbReference>
<dbReference type="Gene3D" id="3.90.1200.10">
    <property type="match status" value="1"/>
</dbReference>
<dbReference type="EMBL" id="CACRSM010000001">
    <property type="protein sequence ID" value="VYS74116.1"/>
    <property type="molecule type" value="Genomic_DNA"/>
</dbReference>
<name>A0A6N2R062_9ACTO</name>
<accession>A0A6N2R062</accession>
<dbReference type="Pfam" id="PF01636">
    <property type="entry name" value="APH"/>
    <property type="match status" value="1"/>
</dbReference>
<dbReference type="SUPFAM" id="SSF56112">
    <property type="entry name" value="Protein kinase-like (PK-like)"/>
    <property type="match status" value="1"/>
</dbReference>
<feature type="region of interest" description="Disordered" evidence="1">
    <location>
        <begin position="301"/>
        <end position="409"/>
    </location>
</feature>
<feature type="compositionally biased region" description="Polar residues" evidence="1">
    <location>
        <begin position="348"/>
        <end position="360"/>
    </location>
</feature>
<dbReference type="InterPro" id="IPR002575">
    <property type="entry name" value="Aminoglycoside_PTrfase"/>
</dbReference>
<evidence type="ECO:0000259" key="2">
    <source>
        <dbReference type="Pfam" id="PF01636"/>
    </source>
</evidence>
<reference evidence="3" key="1">
    <citation type="submission" date="2019-11" db="EMBL/GenBank/DDBJ databases">
        <authorList>
            <person name="Feng L."/>
        </authorList>
    </citation>
    <scope>NUCLEOTIDE SEQUENCE</scope>
    <source>
        <strain evidence="3">AodontolyticusLFYP35</strain>
    </source>
</reference>
<dbReference type="GO" id="GO:0016740">
    <property type="term" value="F:transferase activity"/>
    <property type="evidence" value="ECO:0007669"/>
    <property type="project" value="UniProtKB-KW"/>
</dbReference>
<gene>
    <name evidence="3" type="ORF">AOLFYP35_00121</name>
</gene>
<feature type="domain" description="Aminoglycoside phosphotransferase" evidence="2">
    <location>
        <begin position="62"/>
        <end position="254"/>
    </location>
</feature>
<evidence type="ECO:0000313" key="3">
    <source>
        <dbReference type="EMBL" id="VYS74116.1"/>
    </source>
</evidence>
<evidence type="ECO:0000256" key="1">
    <source>
        <dbReference type="SAM" id="MobiDB-lite"/>
    </source>
</evidence>
<dbReference type="AlphaFoldDB" id="A0A6N2R062"/>
<protein>
    <submittedName>
        <fullName evidence="3">Phosphotransferase enzyme family protein</fullName>
    </submittedName>
</protein>
<feature type="compositionally biased region" description="Basic and acidic residues" evidence="1">
    <location>
        <begin position="324"/>
        <end position="336"/>
    </location>
</feature>
<proteinExistence type="predicted"/>
<sequence length="409" mass="44579">MTRSKTPYELAALATVAVPRLEVAGLRPPQFSDEVLSVTGLIDTSGDRWMVVCPHDTVGGLDMEAQNAVLERLGKAHDFSKIPFEVPRPAGFTRTPEGDRVMVHRDLGGHVMETSDFDDPHLLPASLGNALASLHNLPELIYTGVNLPAYSAIECRDRHQAVLDEAAQEVVIPANLWDRWEESLENLSLWRFLPSPIHGDLSETSIHVDHGRVCALTGFSSAHVGDPAVDIAWVFARASDEFLERFHEAYQQTRSEKDLHLLERAELLSELAVVRWLVHGLHSGDSDIVDEARAMLAELSASVGESTPKRTEKPAKAVSDSSTAEEKSSSQREDTTPRTTESSPESPLATQAARSDASTGKSEDHARPHSGPIRLSAHTSKADSEGASEQTAEAPTEHIDMSAILPTHE</sequence>
<feature type="compositionally biased region" description="Low complexity" evidence="1">
    <location>
        <begin position="337"/>
        <end position="347"/>
    </location>
</feature>
<keyword evidence="3" id="KW-0808">Transferase</keyword>
<organism evidence="3">
    <name type="scientific">Schaalia odontolytica</name>
    <dbReference type="NCBI Taxonomy" id="1660"/>
    <lineage>
        <taxon>Bacteria</taxon>
        <taxon>Bacillati</taxon>
        <taxon>Actinomycetota</taxon>
        <taxon>Actinomycetes</taxon>
        <taxon>Actinomycetales</taxon>
        <taxon>Actinomycetaceae</taxon>
        <taxon>Schaalia</taxon>
    </lineage>
</organism>